<reference evidence="4 5" key="1">
    <citation type="submission" date="2018-06" db="EMBL/GenBank/DDBJ databases">
        <title>Sphaerisporangium craniellae sp. nov., isolated from a marine sponge in the South China Sea.</title>
        <authorList>
            <person name="Li L."/>
        </authorList>
    </citation>
    <scope>NUCLEOTIDE SEQUENCE [LARGE SCALE GENOMIC DNA]</scope>
    <source>
        <strain evidence="4 5">CCTCC AA 208026</strain>
    </source>
</reference>
<keyword evidence="5" id="KW-1185">Reference proteome</keyword>
<dbReference type="Proteomes" id="UP000253094">
    <property type="component" value="Unassembled WGS sequence"/>
</dbReference>
<feature type="region of interest" description="Disordered" evidence="3">
    <location>
        <begin position="292"/>
        <end position="330"/>
    </location>
</feature>
<accession>A0A367FB67</accession>
<feature type="compositionally biased region" description="Polar residues" evidence="3">
    <location>
        <begin position="698"/>
        <end position="712"/>
    </location>
</feature>
<feature type="region of interest" description="Disordered" evidence="3">
    <location>
        <begin position="1493"/>
        <end position="1526"/>
    </location>
</feature>
<feature type="coiled-coil region" evidence="2">
    <location>
        <begin position="819"/>
        <end position="853"/>
    </location>
</feature>
<dbReference type="PANTHER" id="PTHR23160">
    <property type="entry name" value="SYNAPTONEMAL COMPLEX PROTEIN-RELATED"/>
    <property type="match status" value="1"/>
</dbReference>
<keyword evidence="1 2" id="KW-0175">Coiled coil</keyword>
<protein>
    <submittedName>
        <fullName evidence="4">TIGR02680 family protein</fullName>
    </submittedName>
</protein>
<feature type="compositionally biased region" description="Low complexity" evidence="3">
    <location>
        <begin position="713"/>
        <end position="740"/>
    </location>
</feature>
<sequence length="1526" mass="163127">MGDFRRGRAGGTAGEGVKRFKPSRAGLINIWDYTDEEFVFADGRLVLRGHNGSGKTKALEVLFPFVLDGVVDARRLDPFSGENRTMKSNLLYRGQESEHGFVWMEFADGARTVTLVIALHAHKDRPEVKRAYFVTDKRLGVDFGLLTGDSRPLTERQLKAVLGPGAWHNNPTDYREAVDAALFGLGRERYTQLLDLLLALRRPLLAKDLDPAKVSDTLTAGLSPVSDELVEQASRDFENLAAVQRLMDDLAAADGAARVFLERYSGYLRVAARAHLDRVRVRTDQAVRHAAAVSEASAETRRADAAQREAEEAAGAAAAERNTLEGTLEGLKRHEAYTAQGELESTRRLVAQGAQEIARAGEANARAAEHIAQLRGEAEEVERRLGDAREAALRLATARAEAAELAGITPDVAPEAPADDTAGTEGKAVDRAAALQVVRAQAAARAQDVEDVRLRLGKAREAERERARAEEAARRARQRTDEAELACAEAEAELGRARVRADEELRAWAARWSAGHTAPITGTVGGAGIGSVGGSDIGTVGVGTVRAADTEALAAALARAGEAGAPSLAEVFGDLTEARRTTLAAGVAAVEARLERIAAEASRLTALRDEVAAERDDAPPLAAARHAGRDGRPGAPLWRLVRFADAVSGDEAAAVEGALDAAGLLTAWIHPDLRQTAQALDRAEPDAYLLPRPGSGLNAPSSSESGTDGQTSAVARMDGAAADAPGVDGAPPAADVADGSPSPPPTAGRTLASVLVPEEQDLVPVAVVSAVLGSIALTGDLTLTTPAPAISTRGHFSLGVHVGAGPKPAAEYIGATNRAARRRARIAEYERSLEDVDRDRVAAEAERATLRERLDDIGRARSELRRLGREVPGAVAALAERSTLLAAARGQHAEAATGLDAATAELDAERRRLRHAAAERGMPSGEEEVEAVARAVADYAAAAERLLRERDGIALLEQDLTGRRRTIERLAADLRTASEELAEKEEAHLAAAARLAALEDALSAPLKQILAQINEVERKLAAAKAAVRAEEERARAEHDALVTARAAYDHGRGALVSAVAELFEQLASFAPFVQADLRPVLGVDPGPSWPDRTRWEEPERAVAGIVERLSGRAPAEAADPAEAAEAVRSILPDGAVELLALCEAATAGRQAGEAARKAARERMSEALKEFDDALTGCEEDYRVDWEQGESVVIVRVHDADGRHPVAEFARRVAERAEEQGVLLEERERTVLEDELLAGLAQQIFDRVLVAKDLVKGMDADTRSRPMSTGTTVGIRWVVSDRITDLQREVSALLEQDGHGADRLAELRRLIRQMIREYRAGHPRATYKEVLFAVLDYRAWRSFELRLKVPGEDEVRLSKKRHSQMSGGEKSAAIHLPLFAAANALYSSASGGCPRMIALDEAFAGIDDVYKPDLLGLTVRYDLDVFMTGHDLWARYETVPAAAHYDMHSDKASHTVSAMLVLWDGCELVDSAAGFSGNEELAKELLGFTPSRRSPLEAGLLTTQGDDPGGAGRGPDEGDDLGGLLDG</sequence>
<feature type="region of interest" description="Disordered" evidence="3">
    <location>
        <begin position="687"/>
        <end position="749"/>
    </location>
</feature>
<dbReference type="SUPFAM" id="SSF52540">
    <property type="entry name" value="P-loop containing nucleoside triphosphate hydrolases"/>
    <property type="match status" value="1"/>
</dbReference>
<evidence type="ECO:0000313" key="4">
    <source>
        <dbReference type="EMBL" id="RCG27112.1"/>
    </source>
</evidence>
<feature type="compositionally biased region" description="Basic and acidic residues" evidence="3">
    <location>
        <begin position="298"/>
        <end position="311"/>
    </location>
</feature>
<feature type="coiled-coil region" evidence="2">
    <location>
        <begin position="364"/>
        <end position="391"/>
    </location>
</feature>
<comment type="caution">
    <text evidence="4">The sequence shown here is derived from an EMBL/GenBank/DDBJ whole genome shotgun (WGS) entry which is preliminary data.</text>
</comment>
<dbReference type="Pfam" id="PF13558">
    <property type="entry name" value="SbcC_Walker_B"/>
    <property type="match status" value="1"/>
</dbReference>
<dbReference type="EMBL" id="QOIL01000017">
    <property type="protein sequence ID" value="RCG27112.1"/>
    <property type="molecule type" value="Genomic_DNA"/>
</dbReference>
<proteinExistence type="predicted"/>
<organism evidence="4 5">
    <name type="scientific">Sphaerisporangium album</name>
    <dbReference type="NCBI Taxonomy" id="509200"/>
    <lineage>
        <taxon>Bacteria</taxon>
        <taxon>Bacillati</taxon>
        <taxon>Actinomycetota</taxon>
        <taxon>Actinomycetes</taxon>
        <taxon>Streptosporangiales</taxon>
        <taxon>Streptosporangiaceae</taxon>
        <taxon>Sphaerisporangium</taxon>
    </lineage>
</organism>
<evidence type="ECO:0000256" key="3">
    <source>
        <dbReference type="SAM" id="MobiDB-lite"/>
    </source>
</evidence>
<evidence type="ECO:0000256" key="2">
    <source>
        <dbReference type="SAM" id="Coils"/>
    </source>
</evidence>
<evidence type="ECO:0000256" key="1">
    <source>
        <dbReference type="ARBA" id="ARBA00023054"/>
    </source>
</evidence>
<feature type="coiled-coil region" evidence="2">
    <location>
        <begin position="967"/>
        <end position="1033"/>
    </location>
</feature>
<dbReference type="Gene3D" id="3.40.50.300">
    <property type="entry name" value="P-loop containing nucleotide triphosphate hydrolases"/>
    <property type="match status" value="1"/>
</dbReference>
<feature type="coiled-coil region" evidence="2">
    <location>
        <begin position="459"/>
        <end position="507"/>
    </location>
</feature>
<evidence type="ECO:0000313" key="5">
    <source>
        <dbReference type="Proteomes" id="UP000253094"/>
    </source>
</evidence>
<dbReference type="InterPro" id="IPR027417">
    <property type="entry name" value="P-loop_NTPase"/>
</dbReference>
<gene>
    <name evidence="4" type="ORF">DQ384_27555</name>
</gene>
<dbReference type="OrthoDB" id="8527901at2"/>
<dbReference type="PANTHER" id="PTHR23160:SF19">
    <property type="entry name" value="MYOSIN HEAVY CHAIN-RELATED PROTEIN"/>
    <property type="match status" value="1"/>
</dbReference>
<name>A0A367FB67_9ACTN</name>